<reference evidence="2" key="1">
    <citation type="submission" date="2022-06" db="EMBL/GenBank/DDBJ databases">
        <title>Genome Sequence of Candolleomyces eurysporus.</title>
        <authorList>
            <person name="Buettner E."/>
        </authorList>
    </citation>
    <scope>NUCLEOTIDE SEQUENCE</scope>
    <source>
        <strain evidence="2">VTCC 930004</strain>
    </source>
</reference>
<keyword evidence="3" id="KW-1185">Reference proteome</keyword>
<evidence type="ECO:0000313" key="2">
    <source>
        <dbReference type="EMBL" id="KAJ2927008.1"/>
    </source>
</evidence>
<gene>
    <name evidence="2" type="ORF">H1R20_g10090</name>
</gene>
<evidence type="ECO:0008006" key="4">
    <source>
        <dbReference type="Google" id="ProtNLM"/>
    </source>
</evidence>
<comment type="caution">
    <text evidence="2">The sequence shown here is derived from an EMBL/GenBank/DDBJ whole genome shotgun (WGS) entry which is preliminary data.</text>
</comment>
<evidence type="ECO:0000256" key="1">
    <source>
        <dbReference type="SAM" id="SignalP"/>
    </source>
</evidence>
<dbReference type="AlphaFoldDB" id="A0A9W8MFA9"/>
<dbReference type="OrthoDB" id="2535105at2759"/>
<keyword evidence="1" id="KW-0732">Signal</keyword>
<sequence>MLWILNKILSILFFASKHPGDSWRLKSLVVWVWAMDTVHKCLIMTGTYKDIVSGRAMSPTTLPSSLHTSLCSDGHF</sequence>
<accession>A0A9W8MFA9</accession>
<proteinExistence type="predicted"/>
<name>A0A9W8MFA9_9AGAR</name>
<feature type="non-terminal residue" evidence="2">
    <location>
        <position position="1"/>
    </location>
</feature>
<dbReference type="EMBL" id="JANBPK010001040">
    <property type="protein sequence ID" value="KAJ2927008.1"/>
    <property type="molecule type" value="Genomic_DNA"/>
</dbReference>
<feature type="signal peptide" evidence="1">
    <location>
        <begin position="1"/>
        <end position="22"/>
    </location>
</feature>
<feature type="chain" id="PRO_5040964891" description="Secreted protein" evidence="1">
    <location>
        <begin position="23"/>
        <end position="76"/>
    </location>
</feature>
<dbReference type="Proteomes" id="UP001140091">
    <property type="component" value="Unassembled WGS sequence"/>
</dbReference>
<evidence type="ECO:0000313" key="3">
    <source>
        <dbReference type="Proteomes" id="UP001140091"/>
    </source>
</evidence>
<organism evidence="2 3">
    <name type="scientific">Candolleomyces eurysporus</name>
    <dbReference type="NCBI Taxonomy" id="2828524"/>
    <lineage>
        <taxon>Eukaryota</taxon>
        <taxon>Fungi</taxon>
        <taxon>Dikarya</taxon>
        <taxon>Basidiomycota</taxon>
        <taxon>Agaricomycotina</taxon>
        <taxon>Agaricomycetes</taxon>
        <taxon>Agaricomycetidae</taxon>
        <taxon>Agaricales</taxon>
        <taxon>Agaricineae</taxon>
        <taxon>Psathyrellaceae</taxon>
        <taxon>Candolleomyces</taxon>
    </lineage>
</organism>
<protein>
    <recommendedName>
        <fullName evidence="4">Secreted protein</fullName>
    </recommendedName>
</protein>